<dbReference type="PROSITE" id="PS50086">
    <property type="entry name" value="TBC_RABGAP"/>
    <property type="match status" value="1"/>
</dbReference>
<dbReference type="HOGENOM" id="CLU_2055518_0_0_1"/>
<dbReference type="SUPFAM" id="SSF47923">
    <property type="entry name" value="Ypt/Rab-GAP domain of gyp1p"/>
    <property type="match status" value="1"/>
</dbReference>
<reference evidence="3 4" key="1">
    <citation type="journal article" date="2011" name="Science">
        <title>The ecoresponsive genome of Daphnia pulex.</title>
        <authorList>
            <person name="Colbourne J.K."/>
            <person name="Pfrender M.E."/>
            <person name="Gilbert D."/>
            <person name="Thomas W.K."/>
            <person name="Tucker A."/>
            <person name="Oakley T.H."/>
            <person name="Tokishita S."/>
            <person name="Aerts A."/>
            <person name="Arnold G.J."/>
            <person name="Basu M.K."/>
            <person name="Bauer D.J."/>
            <person name="Caceres C.E."/>
            <person name="Carmel L."/>
            <person name="Casola C."/>
            <person name="Choi J.H."/>
            <person name="Detter J.C."/>
            <person name="Dong Q."/>
            <person name="Dusheyko S."/>
            <person name="Eads B.D."/>
            <person name="Frohlich T."/>
            <person name="Geiler-Samerotte K.A."/>
            <person name="Gerlach D."/>
            <person name="Hatcher P."/>
            <person name="Jogdeo S."/>
            <person name="Krijgsveld J."/>
            <person name="Kriventseva E.V."/>
            <person name="Kultz D."/>
            <person name="Laforsch C."/>
            <person name="Lindquist E."/>
            <person name="Lopez J."/>
            <person name="Manak J.R."/>
            <person name="Muller J."/>
            <person name="Pangilinan J."/>
            <person name="Patwardhan R.P."/>
            <person name="Pitluck S."/>
            <person name="Pritham E.J."/>
            <person name="Rechtsteiner A."/>
            <person name="Rho M."/>
            <person name="Rogozin I.B."/>
            <person name="Sakarya O."/>
            <person name="Salamov A."/>
            <person name="Schaack S."/>
            <person name="Shapiro H."/>
            <person name="Shiga Y."/>
            <person name="Skalitzky C."/>
            <person name="Smith Z."/>
            <person name="Souvorov A."/>
            <person name="Sung W."/>
            <person name="Tang Z."/>
            <person name="Tsuchiya D."/>
            <person name="Tu H."/>
            <person name="Vos H."/>
            <person name="Wang M."/>
            <person name="Wolf Y.I."/>
            <person name="Yamagata H."/>
            <person name="Yamada T."/>
            <person name="Ye Y."/>
            <person name="Shaw J.R."/>
            <person name="Andrews J."/>
            <person name="Crease T.J."/>
            <person name="Tang H."/>
            <person name="Lucas S.M."/>
            <person name="Robertson H.M."/>
            <person name="Bork P."/>
            <person name="Koonin E.V."/>
            <person name="Zdobnov E.M."/>
            <person name="Grigoriev I.V."/>
            <person name="Lynch M."/>
            <person name="Boore J.L."/>
        </authorList>
    </citation>
    <scope>NUCLEOTIDE SEQUENCE [LARGE SCALE GENOMIC DNA]</scope>
</reference>
<dbReference type="STRING" id="6669.E9GYC7"/>
<dbReference type="PANTHER" id="PTHR22957:SF645">
    <property type="entry name" value="LD27216P"/>
    <property type="match status" value="1"/>
</dbReference>
<dbReference type="KEGG" id="dpx:DAPPUDRAFT_55827"/>
<dbReference type="Pfam" id="PF00566">
    <property type="entry name" value="RabGAP-TBC"/>
    <property type="match status" value="1"/>
</dbReference>
<evidence type="ECO:0000256" key="1">
    <source>
        <dbReference type="ARBA" id="ARBA00022468"/>
    </source>
</evidence>
<proteinExistence type="predicted"/>
<dbReference type="OrthoDB" id="10264062at2759"/>
<keyword evidence="1" id="KW-0343">GTPase activation</keyword>
<evidence type="ECO:0000259" key="2">
    <source>
        <dbReference type="PROSITE" id="PS50086"/>
    </source>
</evidence>
<dbReference type="eggNOG" id="KOG2197">
    <property type="taxonomic scope" value="Eukaryota"/>
</dbReference>
<dbReference type="OMA" id="LMVLFRI"/>
<dbReference type="GO" id="GO:0005096">
    <property type="term" value="F:GTPase activator activity"/>
    <property type="evidence" value="ECO:0007669"/>
    <property type="project" value="UniProtKB-KW"/>
</dbReference>
<keyword evidence="4" id="KW-1185">Reference proteome</keyword>
<evidence type="ECO:0000313" key="3">
    <source>
        <dbReference type="EMBL" id="EFX75585.1"/>
    </source>
</evidence>
<dbReference type="AlphaFoldDB" id="E9GYC7"/>
<dbReference type="InterPro" id="IPR000195">
    <property type="entry name" value="Rab-GAP-TBC_dom"/>
</dbReference>
<gene>
    <name evidence="3" type="ORF">DAPPUDRAFT_55827</name>
</gene>
<sequence length="120" mass="14337">LLFVLEDEVDAFWCFYTFMDHVESMMNFQGDPTVNMLTQFKELRVLMEAVDPDFIAYLEANDCGDLGFFFRWLLVLFKREYGYPQILRLWEVLWRDEPFHGEEQSSTATNFHLVESLSML</sequence>
<dbReference type="PhylomeDB" id="E9GYC7"/>
<dbReference type="Proteomes" id="UP000000305">
    <property type="component" value="Unassembled WGS sequence"/>
</dbReference>
<dbReference type="PANTHER" id="PTHR22957">
    <property type="entry name" value="TBC1 DOMAIN FAMILY MEMBER GTPASE-ACTIVATING PROTEIN"/>
    <property type="match status" value="1"/>
</dbReference>
<feature type="domain" description="Rab-GAP TBC" evidence="2">
    <location>
        <begin position="1"/>
        <end position="97"/>
    </location>
</feature>
<dbReference type="InParanoid" id="E9GYC7"/>
<organism evidence="3 4">
    <name type="scientific">Daphnia pulex</name>
    <name type="common">Water flea</name>
    <dbReference type="NCBI Taxonomy" id="6669"/>
    <lineage>
        <taxon>Eukaryota</taxon>
        <taxon>Metazoa</taxon>
        <taxon>Ecdysozoa</taxon>
        <taxon>Arthropoda</taxon>
        <taxon>Crustacea</taxon>
        <taxon>Branchiopoda</taxon>
        <taxon>Diplostraca</taxon>
        <taxon>Cladocera</taxon>
        <taxon>Anomopoda</taxon>
        <taxon>Daphniidae</taxon>
        <taxon>Daphnia</taxon>
    </lineage>
</organism>
<protein>
    <recommendedName>
        <fullName evidence="2">Rab-GAP TBC domain-containing protein</fullName>
    </recommendedName>
</protein>
<dbReference type="Gene3D" id="1.10.472.80">
    <property type="entry name" value="Ypt/Rab-GAP domain of gyp1p, domain 3"/>
    <property type="match status" value="1"/>
</dbReference>
<evidence type="ECO:0000313" key="4">
    <source>
        <dbReference type="Proteomes" id="UP000000305"/>
    </source>
</evidence>
<accession>E9GYC7</accession>
<name>E9GYC7_DAPPU</name>
<dbReference type="InterPro" id="IPR035969">
    <property type="entry name" value="Rab-GAP_TBC_sf"/>
</dbReference>
<dbReference type="EMBL" id="GL732574">
    <property type="protein sequence ID" value="EFX75585.1"/>
    <property type="molecule type" value="Genomic_DNA"/>
</dbReference>
<feature type="non-terminal residue" evidence="3">
    <location>
        <position position="120"/>
    </location>
</feature>